<dbReference type="PANTHER" id="PTHR40261">
    <property type="match status" value="1"/>
</dbReference>
<proteinExistence type="predicted"/>
<evidence type="ECO:0000259" key="5">
    <source>
        <dbReference type="PROSITE" id="PS51296"/>
    </source>
</evidence>
<dbReference type="Pfam" id="PF00355">
    <property type="entry name" value="Rieske"/>
    <property type="match status" value="1"/>
</dbReference>
<gene>
    <name evidence="6" type="ORF">QGN29_05065</name>
</gene>
<keyword evidence="7" id="KW-1185">Reference proteome</keyword>
<organism evidence="6 7">
    <name type="scientific">Temperatibacter marinus</name>
    <dbReference type="NCBI Taxonomy" id="1456591"/>
    <lineage>
        <taxon>Bacteria</taxon>
        <taxon>Pseudomonadati</taxon>
        <taxon>Pseudomonadota</taxon>
        <taxon>Alphaproteobacteria</taxon>
        <taxon>Kordiimonadales</taxon>
        <taxon>Temperatibacteraceae</taxon>
        <taxon>Temperatibacter</taxon>
    </lineage>
</organism>
<keyword evidence="3" id="KW-0408">Iron</keyword>
<dbReference type="InterPro" id="IPR017941">
    <property type="entry name" value="Rieske_2Fe-2S"/>
</dbReference>
<evidence type="ECO:0000313" key="6">
    <source>
        <dbReference type="EMBL" id="WND03746.1"/>
    </source>
</evidence>
<dbReference type="EMBL" id="CP123872">
    <property type="protein sequence ID" value="WND03746.1"/>
    <property type="molecule type" value="Genomic_DNA"/>
</dbReference>
<name>A0AA52EKM7_9PROT</name>
<dbReference type="InterPro" id="IPR036922">
    <property type="entry name" value="Rieske_2Fe-2S_sf"/>
</dbReference>
<protein>
    <submittedName>
        <fullName evidence="6">Rieske 2Fe-2S domain-containing protein</fullName>
    </submittedName>
</protein>
<dbReference type="SUPFAM" id="SSF50022">
    <property type="entry name" value="ISP domain"/>
    <property type="match status" value="1"/>
</dbReference>
<accession>A0AA52EKM7</accession>
<dbReference type="KEGG" id="tmk:QGN29_05065"/>
<dbReference type="PROSITE" id="PS51296">
    <property type="entry name" value="RIESKE"/>
    <property type="match status" value="1"/>
</dbReference>
<keyword evidence="4" id="KW-0411">Iron-sulfur</keyword>
<dbReference type="GO" id="GO:0046872">
    <property type="term" value="F:metal ion binding"/>
    <property type="evidence" value="ECO:0007669"/>
    <property type="project" value="UniProtKB-KW"/>
</dbReference>
<feature type="domain" description="Rieske" evidence="5">
    <location>
        <begin position="52"/>
        <end position="131"/>
    </location>
</feature>
<dbReference type="AlphaFoldDB" id="A0AA52EKM7"/>
<dbReference type="Gene3D" id="2.102.10.10">
    <property type="entry name" value="Rieske [2Fe-2S] iron-sulphur domain"/>
    <property type="match status" value="1"/>
</dbReference>
<dbReference type="RefSeq" id="WP_310799600.1">
    <property type="nucleotide sequence ID" value="NZ_CP123872.1"/>
</dbReference>
<dbReference type="CDD" id="cd03467">
    <property type="entry name" value="Rieske"/>
    <property type="match status" value="1"/>
</dbReference>
<keyword evidence="1" id="KW-0001">2Fe-2S</keyword>
<evidence type="ECO:0000256" key="4">
    <source>
        <dbReference type="ARBA" id="ARBA00023014"/>
    </source>
</evidence>
<reference evidence="6" key="1">
    <citation type="submission" date="2023-04" db="EMBL/GenBank/DDBJ databases">
        <title>Complete genome sequence of Temperatibacter marinus.</title>
        <authorList>
            <person name="Rong J.-C."/>
            <person name="Yi M.-L."/>
            <person name="Zhao Q."/>
        </authorList>
    </citation>
    <scope>NUCLEOTIDE SEQUENCE</scope>
    <source>
        <strain evidence="6">NBRC 110045</strain>
    </source>
</reference>
<evidence type="ECO:0000256" key="1">
    <source>
        <dbReference type="ARBA" id="ARBA00022714"/>
    </source>
</evidence>
<dbReference type="GO" id="GO:0051537">
    <property type="term" value="F:2 iron, 2 sulfur cluster binding"/>
    <property type="evidence" value="ECO:0007669"/>
    <property type="project" value="UniProtKB-KW"/>
</dbReference>
<evidence type="ECO:0000256" key="3">
    <source>
        <dbReference type="ARBA" id="ARBA00023004"/>
    </source>
</evidence>
<evidence type="ECO:0000256" key="2">
    <source>
        <dbReference type="ARBA" id="ARBA00022723"/>
    </source>
</evidence>
<sequence>MKSGAVSQAPSPAYLADYPAGPAVGTLMATLSDLQKTGSKNVIFKKEDKQLQVLLHCTVKGIKAYINSCPHARVPLNLFGDRFMDITDRYLLCQTHGARFEPETGYCIAGPCKGEYLRSVAIKVTEKAIYSA</sequence>
<dbReference type="Proteomes" id="UP001268683">
    <property type="component" value="Chromosome"/>
</dbReference>
<dbReference type="PANTHER" id="PTHR40261:SF1">
    <property type="entry name" value="RIESKE DOMAIN-CONTAINING PROTEIN"/>
    <property type="match status" value="1"/>
</dbReference>
<evidence type="ECO:0000313" key="7">
    <source>
        <dbReference type="Proteomes" id="UP001268683"/>
    </source>
</evidence>
<keyword evidence="2" id="KW-0479">Metal-binding</keyword>